<dbReference type="PROSITE" id="PS52015">
    <property type="entry name" value="TONB_CTD"/>
    <property type="match status" value="1"/>
</dbReference>
<evidence type="ECO:0000256" key="4">
    <source>
        <dbReference type="ARBA" id="ARBA00023136"/>
    </source>
</evidence>
<evidence type="ECO:0000313" key="8">
    <source>
        <dbReference type="Proteomes" id="UP000472320"/>
    </source>
</evidence>
<keyword evidence="8" id="KW-1185">Reference proteome</keyword>
<evidence type="ECO:0000259" key="6">
    <source>
        <dbReference type="PROSITE" id="PS52015"/>
    </source>
</evidence>
<dbReference type="InterPro" id="IPR011990">
    <property type="entry name" value="TPR-like_helical_dom_sf"/>
</dbReference>
<comment type="caution">
    <text evidence="7">The sequence shown here is derived from an EMBL/GenBank/DDBJ whole genome shotgun (WGS) entry which is preliminary data.</text>
</comment>
<keyword evidence="5" id="KW-0732">Signal</keyword>
<evidence type="ECO:0000256" key="5">
    <source>
        <dbReference type="SAM" id="SignalP"/>
    </source>
</evidence>
<dbReference type="PANTHER" id="PTHR45011">
    <property type="entry name" value="DAP3-BINDING CELL DEATH ENHANCER 1"/>
    <property type="match status" value="1"/>
</dbReference>
<accession>A0A6L6QPR1</accession>
<feature type="signal peptide" evidence="5">
    <location>
        <begin position="1"/>
        <end position="23"/>
    </location>
</feature>
<dbReference type="InterPro" id="IPR052748">
    <property type="entry name" value="ISR_Activator"/>
</dbReference>
<keyword evidence="4" id="KW-0472">Membrane</keyword>
<dbReference type="Pfam" id="PF03544">
    <property type="entry name" value="TonB_C"/>
    <property type="match status" value="1"/>
</dbReference>
<dbReference type="InterPro" id="IPR037682">
    <property type="entry name" value="TonB_C"/>
</dbReference>
<dbReference type="PANTHER" id="PTHR45011:SF1">
    <property type="entry name" value="DAP3-BINDING CELL DEATH ENHANCER 1"/>
    <property type="match status" value="1"/>
</dbReference>
<dbReference type="Gene3D" id="1.25.40.10">
    <property type="entry name" value="Tetratricopeptide repeat domain"/>
    <property type="match status" value="2"/>
</dbReference>
<dbReference type="SUPFAM" id="SSF81901">
    <property type="entry name" value="HCP-like"/>
    <property type="match status" value="1"/>
</dbReference>
<dbReference type="AlphaFoldDB" id="A0A6L6QPR1"/>
<organism evidence="7 8">
    <name type="scientific">Massilia eburnea</name>
    <dbReference type="NCBI Taxonomy" id="1776165"/>
    <lineage>
        <taxon>Bacteria</taxon>
        <taxon>Pseudomonadati</taxon>
        <taxon>Pseudomonadota</taxon>
        <taxon>Betaproteobacteria</taxon>
        <taxon>Burkholderiales</taxon>
        <taxon>Oxalobacteraceae</taxon>
        <taxon>Telluria group</taxon>
        <taxon>Massilia</taxon>
    </lineage>
</organism>
<dbReference type="Gene3D" id="3.30.1150.10">
    <property type="match status" value="1"/>
</dbReference>
<dbReference type="EMBL" id="WNKX01000033">
    <property type="protein sequence ID" value="MTW14084.1"/>
    <property type="molecule type" value="Genomic_DNA"/>
</dbReference>
<dbReference type="OrthoDB" id="8769760at2"/>
<dbReference type="RefSeq" id="WP_155456997.1">
    <property type="nucleotide sequence ID" value="NZ_WNKX01000033.1"/>
</dbReference>
<evidence type="ECO:0000256" key="2">
    <source>
        <dbReference type="ARBA" id="ARBA00022692"/>
    </source>
</evidence>
<reference evidence="7 8" key="1">
    <citation type="submission" date="2019-11" db="EMBL/GenBank/DDBJ databases">
        <title>Type strains purchased from KCTC, JCM and DSMZ.</title>
        <authorList>
            <person name="Lu H."/>
        </authorList>
    </citation>
    <scope>NUCLEOTIDE SEQUENCE [LARGE SCALE GENOMIC DNA]</scope>
    <source>
        <strain evidence="7 8">JCM 31587</strain>
    </source>
</reference>
<keyword evidence="2" id="KW-0812">Transmembrane</keyword>
<keyword evidence="3" id="KW-1133">Transmembrane helix</keyword>
<dbReference type="NCBIfam" id="TIGR01352">
    <property type="entry name" value="tonB_Cterm"/>
    <property type="match status" value="1"/>
</dbReference>
<evidence type="ECO:0000313" key="7">
    <source>
        <dbReference type="EMBL" id="MTW14084.1"/>
    </source>
</evidence>
<evidence type="ECO:0000256" key="1">
    <source>
        <dbReference type="ARBA" id="ARBA00004167"/>
    </source>
</evidence>
<proteinExistence type="predicted"/>
<dbReference type="InterPro" id="IPR006260">
    <property type="entry name" value="TonB/TolA_C"/>
</dbReference>
<dbReference type="GO" id="GO:0055085">
    <property type="term" value="P:transmembrane transport"/>
    <property type="evidence" value="ECO:0007669"/>
    <property type="project" value="InterPro"/>
</dbReference>
<name>A0A6L6QPR1_9BURK</name>
<evidence type="ECO:0000256" key="3">
    <source>
        <dbReference type="ARBA" id="ARBA00022989"/>
    </source>
</evidence>
<feature type="chain" id="PRO_5027084385" evidence="5">
    <location>
        <begin position="24"/>
        <end position="335"/>
    </location>
</feature>
<dbReference type="InterPro" id="IPR006597">
    <property type="entry name" value="Sel1-like"/>
</dbReference>
<protein>
    <submittedName>
        <fullName evidence="7">TonB family protein</fullName>
    </submittedName>
</protein>
<feature type="domain" description="TonB C-terminal" evidence="6">
    <location>
        <begin position="31"/>
        <end position="127"/>
    </location>
</feature>
<gene>
    <name evidence="7" type="ORF">GM658_26055</name>
</gene>
<dbReference type="Proteomes" id="UP000472320">
    <property type="component" value="Unassembled WGS sequence"/>
</dbReference>
<dbReference type="GO" id="GO:0016020">
    <property type="term" value="C:membrane"/>
    <property type="evidence" value="ECO:0007669"/>
    <property type="project" value="UniProtKB-SubCell"/>
</dbReference>
<dbReference type="Pfam" id="PF08238">
    <property type="entry name" value="Sel1"/>
    <property type="match status" value="3"/>
</dbReference>
<dbReference type="SMART" id="SM00671">
    <property type="entry name" value="SEL1"/>
    <property type="match status" value="3"/>
</dbReference>
<sequence length="335" mass="36335">MRSPKFLPLTLACLLSLPTFADAATAGNHALAQLSSKVNTCAKPVWPAESLRRGEEGSVVLAFLINLDGRVVESKVEKSSGHPLLDLAAQDGLAKCLFASPETIGMSEPTWTKMMYVWTLEGGETPEEAKTRLEETQARAAAGDREALYKLSWLYIAGDETVEKNVPEALSLLRKSAELGYAQAQAALSIVLAAGRFVDKDMAQAIAWAKKSAAQGESGAQVNLARILFEADEEFHDDELMFDMLEKAVAQGDAEGKDLLGMLLIHVDDGDKQRGLRLVIDAAEAQDRSAQYDLAYLYEKGELLPKDLAKARALYERSAAGGYEPAKDALLKLPH</sequence>
<dbReference type="SUPFAM" id="SSF74653">
    <property type="entry name" value="TolA/TonB C-terminal domain"/>
    <property type="match status" value="1"/>
</dbReference>
<comment type="subcellular location">
    <subcellularLocation>
        <location evidence="1">Membrane</location>
        <topology evidence="1">Single-pass membrane protein</topology>
    </subcellularLocation>
</comment>